<keyword evidence="3" id="KW-1185">Reference proteome</keyword>
<dbReference type="EMBL" id="PVTE01000004">
    <property type="protein sequence ID" value="PRY43001.1"/>
    <property type="molecule type" value="Genomic_DNA"/>
</dbReference>
<reference evidence="2 3" key="1">
    <citation type="submission" date="2018-03" db="EMBL/GenBank/DDBJ databases">
        <title>Genomic Encyclopedia of Archaeal and Bacterial Type Strains, Phase II (KMG-II): from individual species to whole genera.</title>
        <authorList>
            <person name="Goeker M."/>
        </authorList>
    </citation>
    <scope>NUCLEOTIDE SEQUENCE [LARGE SCALE GENOMIC DNA]</scope>
    <source>
        <strain evidence="2 3">DSM 28354</strain>
    </source>
</reference>
<gene>
    <name evidence="2" type="ORF">CLV58_104132</name>
</gene>
<sequence length="52" mass="5734">MAYVAYDQTLLDSHGKRRRKNRAYRRGATGNGKISDVTALANPKNLGLAQSK</sequence>
<feature type="compositionally biased region" description="Basic residues" evidence="1">
    <location>
        <begin position="15"/>
        <end position="25"/>
    </location>
</feature>
<dbReference type="RefSeq" id="WP_170108652.1">
    <property type="nucleotide sequence ID" value="NZ_PVTE01000004.1"/>
</dbReference>
<protein>
    <submittedName>
        <fullName evidence="2">Uncharacterized protein</fullName>
    </submittedName>
</protein>
<dbReference type="Proteomes" id="UP000238375">
    <property type="component" value="Unassembled WGS sequence"/>
</dbReference>
<dbReference type="AlphaFoldDB" id="A0A2T0TBH4"/>
<name>A0A2T0TBH4_9BACT</name>
<accession>A0A2T0TBH4</accession>
<comment type="caution">
    <text evidence="2">The sequence shown here is derived from an EMBL/GenBank/DDBJ whole genome shotgun (WGS) entry which is preliminary data.</text>
</comment>
<evidence type="ECO:0000313" key="2">
    <source>
        <dbReference type="EMBL" id="PRY43001.1"/>
    </source>
</evidence>
<evidence type="ECO:0000256" key="1">
    <source>
        <dbReference type="SAM" id="MobiDB-lite"/>
    </source>
</evidence>
<feature type="region of interest" description="Disordered" evidence="1">
    <location>
        <begin position="12"/>
        <end position="32"/>
    </location>
</feature>
<evidence type="ECO:0000313" key="3">
    <source>
        <dbReference type="Proteomes" id="UP000238375"/>
    </source>
</evidence>
<proteinExistence type="predicted"/>
<organism evidence="2 3">
    <name type="scientific">Spirosoma oryzae</name>
    <dbReference type="NCBI Taxonomy" id="1469603"/>
    <lineage>
        <taxon>Bacteria</taxon>
        <taxon>Pseudomonadati</taxon>
        <taxon>Bacteroidota</taxon>
        <taxon>Cytophagia</taxon>
        <taxon>Cytophagales</taxon>
        <taxon>Cytophagaceae</taxon>
        <taxon>Spirosoma</taxon>
    </lineage>
</organism>